<dbReference type="InterPro" id="IPR045155">
    <property type="entry name" value="Beta-lactam_cat"/>
</dbReference>
<feature type="signal peptide" evidence="7">
    <location>
        <begin position="1"/>
        <end position="27"/>
    </location>
</feature>
<dbReference type="PRINTS" id="PR00118">
    <property type="entry name" value="BLACTAMASEA"/>
</dbReference>
<dbReference type="GO" id="GO:0030655">
    <property type="term" value="P:beta-lactam antibiotic catabolic process"/>
    <property type="evidence" value="ECO:0007669"/>
    <property type="project" value="InterPro"/>
</dbReference>
<dbReference type="PROSITE" id="PS00146">
    <property type="entry name" value="BETA_LACTAMASE_A"/>
    <property type="match status" value="1"/>
</dbReference>
<comment type="similarity">
    <text evidence="2 6">Belongs to the class-A beta-lactamase family.</text>
</comment>
<evidence type="ECO:0000256" key="7">
    <source>
        <dbReference type="SAM" id="SignalP"/>
    </source>
</evidence>
<evidence type="ECO:0000256" key="4">
    <source>
        <dbReference type="ARBA" id="ARBA00022801"/>
    </source>
</evidence>
<dbReference type="Proteomes" id="UP000622890">
    <property type="component" value="Unassembled WGS sequence"/>
</dbReference>
<dbReference type="RefSeq" id="WP_200594287.1">
    <property type="nucleotide sequence ID" value="NZ_JAEPBG010000008.1"/>
</dbReference>
<comment type="caution">
    <text evidence="9">The sequence shown here is derived from an EMBL/GenBank/DDBJ whole genome shotgun (WGS) entry which is preliminary data.</text>
</comment>
<keyword evidence="4 6" id="KW-0378">Hydrolase</keyword>
<dbReference type="SUPFAM" id="SSF56601">
    <property type="entry name" value="beta-lactamase/transpeptidase-like"/>
    <property type="match status" value="1"/>
</dbReference>
<evidence type="ECO:0000313" key="10">
    <source>
        <dbReference type="Proteomes" id="UP000622890"/>
    </source>
</evidence>
<dbReference type="InterPro" id="IPR023650">
    <property type="entry name" value="Beta-lactam_class-A_AS"/>
</dbReference>
<evidence type="ECO:0000313" key="9">
    <source>
        <dbReference type="EMBL" id="MBK4736649.1"/>
    </source>
</evidence>
<proteinExistence type="inferred from homology"/>
<accession>A0A934T131</accession>
<keyword evidence="10" id="KW-1185">Reference proteome</keyword>
<dbReference type="EMBL" id="JAEPBG010000008">
    <property type="protein sequence ID" value="MBK4736649.1"/>
    <property type="molecule type" value="Genomic_DNA"/>
</dbReference>
<evidence type="ECO:0000256" key="2">
    <source>
        <dbReference type="ARBA" id="ARBA00009009"/>
    </source>
</evidence>
<dbReference type="Pfam" id="PF13354">
    <property type="entry name" value="Beta-lactamase2"/>
    <property type="match status" value="1"/>
</dbReference>
<comment type="catalytic activity">
    <reaction evidence="1 6">
        <text>a beta-lactam + H2O = a substituted beta-amino acid</text>
        <dbReference type="Rhea" id="RHEA:20401"/>
        <dbReference type="ChEBI" id="CHEBI:15377"/>
        <dbReference type="ChEBI" id="CHEBI:35627"/>
        <dbReference type="ChEBI" id="CHEBI:140347"/>
        <dbReference type="EC" id="3.5.2.6"/>
    </reaction>
</comment>
<dbReference type="EC" id="3.5.2.6" evidence="3 6"/>
<dbReference type="Gene3D" id="3.40.710.10">
    <property type="entry name" value="DD-peptidase/beta-lactamase superfamily"/>
    <property type="match status" value="1"/>
</dbReference>
<dbReference type="GO" id="GO:0046677">
    <property type="term" value="P:response to antibiotic"/>
    <property type="evidence" value="ECO:0007669"/>
    <property type="project" value="UniProtKB-UniRule"/>
</dbReference>
<dbReference type="InterPro" id="IPR012338">
    <property type="entry name" value="Beta-lactam/transpept-like"/>
</dbReference>
<evidence type="ECO:0000259" key="8">
    <source>
        <dbReference type="Pfam" id="PF13354"/>
    </source>
</evidence>
<feature type="domain" description="Beta-lactamase class A catalytic" evidence="8">
    <location>
        <begin position="51"/>
        <end position="268"/>
    </location>
</feature>
<evidence type="ECO:0000256" key="3">
    <source>
        <dbReference type="ARBA" id="ARBA00012865"/>
    </source>
</evidence>
<dbReference type="GO" id="GO:0008800">
    <property type="term" value="F:beta-lactamase activity"/>
    <property type="evidence" value="ECO:0007669"/>
    <property type="project" value="UniProtKB-UniRule"/>
</dbReference>
<dbReference type="AlphaFoldDB" id="A0A934T131"/>
<evidence type="ECO:0000256" key="6">
    <source>
        <dbReference type="RuleBase" id="RU361140"/>
    </source>
</evidence>
<dbReference type="InterPro" id="IPR000871">
    <property type="entry name" value="Beta-lactam_class-A"/>
</dbReference>
<evidence type="ECO:0000256" key="1">
    <source>
        <dbReference type="ARBA" id="ARBA00001526"/>
    </source>
</evidence>
<dbReference type="NCBIfam" id="NF033103">
    <property type="entry name" value="bla_class_A"/>
    <property type="match status" value="1"/>
</dbReference>
<protein>
    <recommendedName>
        <fullName evidence="3 6">Beta-lactamase</fullName>
        <ecNumber evidence="3 6">3.5.2.6</ecNumber>
    </recommendedName>
</protein>
<feature type="chain" id="PRO_5037389280" description="Beta-lactamase" evidence="7">
    <location>
        <begin position="28"/>
        <end position="295"/>
    </location>
</feature>
<evidence type="ECO:0000256" key="5">
    <source>
        <dbReference type="ARBA" id="ARBA00023251"/>
    </source>
</evidence>
<gene>
    <name evidence="9" type="primary">bla</name>
    <name evidence="9" type="ORF">JJB74_18645</name>
</gene>
<sequence length="295" mass="31186">MPHNAHRRRLLIAASSLPLLPCSDAIAALSGSAAYRAQLAALESALDGRLGVHAIDIGSGAELSWRAGERFAFCSTCKLMIAAAMLARDARQPGLLDQRLDYAGHTLHGYSPITARRAAEGMSIGELCAATIAYSDTTAANLLIARLGGPASLTAFARSIGDDAFRLDRIQTELNTALPGDARDTTTPMAMARSLQRLALGDALSPAHRERLCAWLRGNTTGAARIRAGMPAEWTIGDKTGTGDFGTANDVAVIWPPQRAPLILAIYTTRRHAKAKPREDVIAAAARIVADWAGA</sequence>
<dbReference type="PANTHER" id="PTHR35333:SF3">
    <property type="entry name" value="BETA-LACTAMASE-TYPE TRANSPEPTIDASE FOLD CONTAINING PROTEIN"/>
    <property type="match status" value="1"/>
</dbReference>
<keyword evidence="5 6" id="KW-0046">Antibiotic resistance</keyword>
<organism evidence="9 10">
    <name type="scientific">Noviherbaspirillum pedocola</name>
    <dbReference type="NCBI Taxonomy" id="2801341"/>
    <lineage>
        <taxon>Bacteria</taxon>
        <taxon>Pseudomonadati</taxon>
        <taxon>Pseudomonadota</taxon>
        <taxon>Betaproteobacteria</taxon>
        <taxon>Burkholderiales</taxon>
        <taxon>Oxalobacteraceae</taxon>
        <taxon>Noviherbaspirillum</taxon>
    </lineage>
</organism>
<keyword evidence="7" id="KW-0732">Signal</keyword>
<reference evidence="9" key="1">
    <citation type="submission" date="2021-01" db="EMBL/GenBank/DDBJ databases">
        <title>Genome sequence of strain Noviherbaspirillum sp. DKR-6.</title>
        <authorList>
            <person name="Chaudhary D.K."/>
        </authorList>
    </citation>
    <scope>NUCLEOTIDE SEQUENCE</scope>
    <source>
        <strain evidence="9">DKR-6</strain>
    </source>
</reference>
<name>A0A934T131_9BURK</name>
<dbReference type="PANTHER" id="PTHR35333">
    <property type="entry name" value="BETA-LACTAMASE"/>
    <property type="match status" value="1"/>
</dbReference>